<evidence type="ECO:0000256" key="1">
    <source>
        <dbReference type="ARBA" id="ARBA00022857"/>
    </source>
</evidence>
<evidence type="ECO:0000313" key="5">
    <source>
        <dbReference type="Proteomes" id="UP001492380"/>
    </source>
</evidence>
<evidence type="ECO:0000259" key="3">
    <source>
        <dbReference type="Pfam" id="PF05368"/>
    </source>
</evidence>
<reference evidence="4 5" key="1">
    <citation type="submission" date="2024-04" db="EMBL/GenBank/DDBJ databases">
        <title>Phyllosticta paracitricarpa is synonymous to the EU quarantine fungus P. citricarpa based on phylogenomic analyses.</title>
        <authorList>
            <consortium name="Lawrence Berkeley National Laboratory"/>
            <person name="Van Ingen-Buijs V.A."/>
            <person name="Van Westerhoven A.C."/>
            <person name="Haridas S."/>
            <person name="Skiadas P."/>
            <person name="Martin F."/>
            <person name="Groenewald J.Z."/>
            <person name="Crous P.W."/>
            <person name="Seidl M.F."/>
        </authorList>
    </citation>
    <scope>NUCLEOTIDE SEQUENCE [LARGE SCALE GENOMIC DNA]</scope>
    <source>
        <strain evidence="4 5">CBS 123374</strain>
    </source>
</reference>
<evidence type="ECO:0000256" key="2">
    <source>
        <dbReference type="ARBA" id="ARBA00023002"/>
    </source>
</evidence>
<evidence type="ECO:0000313" key="4">
    <source>
        <dbReference type="EMBL" id="KAK8240501.1"/>
    </source>
</evidence>
<dbReference type="CDD" id="cd05259">
    <property type="entry name" value="PCBER_SDR_a"/>
    <property type="match status" value="1"/>
</dbReference>
<dbReference type="SUPFAM" id="SSF51735">
    <property type="entry name" value="NAD(P)-binding Rossmann-fold domains"/>
    <property type="match status" value="1"/>
</dbReference>
<name>A0ABR1YXC0_9PEZI</name>
<dbReference type="Pfam" id="PF05368">
    <property type="entry name" value="NmrA"/>
    <property type="match status" value="1"/>
</dbReference>
<dbReference type="PANTHER" id="PTHR47706">
    <property type="entry name" value="NMRA-LIKE FAMILY PROTEIN"/>
    <property type="match status" value="1"/>
</dbReference>
<keyword evidence="2" id="KW-0560">Oxidoreductase</keyword>
<dbReference type="Proteomes" id="UP001492380">
    <property type="component" value="Unassembled WGS sequence"/>
</dbReference>
<feature type="domain" description="NmrA-like" evidence="3">
    <location>
        <begin position="6"/>
        <end position="228"/>
    </location>
</feature>
<protein>
    <recommendedName>
        <fullName evidence="3">NmrA-like domain-containing protein</fullName>
    </recommendedName>
</protein>
<gene>
    <name evidence="4" type="ORF">HDK90DRAFT_409860</name>
</gene>
<sequence>MATPIKNVVLVGATGNLGPAVLKEFLDSPLNVTVLTRPGSKATFPPNVKVVQSEYTHDALVPVFKSASADAIVSLVGAPDAQNPLIDAAITAGVKRFIPSEFGCNTSDPKVVETVPILAPKRHTVEYLSTKQGSISWTALITGPFFDWGLQVGFLGFDFANGTMRRWDGGDVRFSSTNLRTIGRALVGLLTKPEAYEGSANAYIFIESHRTTQNELKAAIEKITGKTYSIREEVDAVERTKFVNAQLTKGDLSAITDLILPAVFGKKTPYNLWESTWNEKLDLKEKSLEEDLKDIIKASTA</sequence>
<keyword evidence="1" id="KW-0521">NADP</keyword>
<dbReference type="InterPro" id="IPR051609">
    <property type="entry name" value="NmrA/Isoflavone_reductase-like"/>
</dbReference>
<comment type="caution">
    <text evidence="4">The sequence shown here is derived from an EMBL/GenBank/DDBJ whole genome shotgun (WGS) entry which is preliminary data.</text>
</comment>
<dbReference type="InterPro" id="IPR045312">
    <property type="entry name" value="PCBER-like"/>
</dbReference>
<dbReference type="PANTHER" id="PTHR47706:SF10">
    <property type="entry name" value="NMRA-LIKE DOMAIN-CONTAINING PROTEIN"/>
    <property type="match status" value="1"/>
</dbReference>
<dbReference type="InterPro" id="IPR036291">
    <property type="entry name" value="NAD(P)-bd_dom_sf"/>
</dbReference>
<dbReference type="InterPro" id="IPR008030">
    <property type="entry name" value="NmrA-like"/>
</dbReference>
<dbReference type="EMBL" id="JBBWRZ010000003">
    <property type="protein sequence ID" value="KAK8240501.1"/>
    <property type="molecule type" value="Genomic_DNA"/>
</dbReference>
<dbReference type="Gene3D" id="3.40.50.720">
    <property type="entry name" value="NAD(P)-binding Rossmann-like Domain"/>
    <property type="match status" value="1"/>
</dbReference>
<organism evidence="4 5">
    <name type="scientific">Phyllosticta capitalensis</name>
    <dbReference type="NCBI Taxonomy" id="121624"/>
    <lineage>
        <taxon>Eukaryota</taxon>
        <taxon>Fungi</taxon>
        <taxon>Dikarya</taxon>
        <taxon>Ascomycota</taxon>
        <taxon>Pezizomycotina</taxon>
        <taxon>Dothideomycetes</taxon>
        <taxon>Dothideomycetes incertae sedis</taxon>
        <taxon>Botryosphaeriales</taxon>
        <taxon>Phyllostictaceae</taxon>
        <taxon>Phyllosticta</taxon>
    </lineage>
</organism>
<keyword evidence="5" id="KW-1185">Reference proteome</keyword>
<accession>A0ABR1YXC0</accession>
<proteinExistence type="predicted"/>